<name>A0A5N4DPE0_CAMDR</name>
<protein>
    <submittedName>
        <fullName evidence="1">Uncharacterized protein</fullName>
    </submittedName>
</protein>
<gene>
    <name evidence="1" type="ORF">Cadr_000014814</name>
</gene>
<dbReference type="AlphaFoldDB" id="A0A5N4DPE0"/>
<keyword evidence="2" id="KW-1185">Reference proteome</keyword>
<proteinExistence type="predicted"/>
<reference evidence="1 2" key="1">
    <citation type="journal article" date="2019" name="Mol. Ecol. Resour.">
        <title>Improving Illumina assemblies with Hi-C and long reads: an example with the North African dromedary.</title>
        <authorList>
            <person name="Elbers J.P."/>
            <person name="Rogers M.F."/>
            <person name="Perelman P.L."/>
            <person name="Proskuryakova A.A."/>
            <person name="Serdyukova N.A."/>
            <person name="Johnson W.E."/>
            <person name="Horin P."/>
            <person name="Corander J."/>
            <person name="Murphy D."/>
            <person name="Burger P.A."/>
        </authorList>
    </citation>
    <scope>NUCLEOTIDE SEQUENCE [LARGE SCALE GENOMIC DNA]</scope>
    <source>
        <strain evidence="1">Drom800</strain>
        <tissue evidence="1">Blood</tissue>
    </source>
</reference>
<evidence type="ECO:0000313" key="2">
    <source>
        <dbReference type="Proteomes" id="UP000299084"/>
    </source>
</evidence>
<dbReference type="Proteomes" id="UP000299084">
    <property type="component" value="Unassembled WGS sequence"/>
</dbReference>
<accession>A0A5N4DPE0</accession>
<comment type="caution">
    <text evidence="1">The sequence shown here is derived from an EMBL/GenBank/DDBJ whole genome shotgun (WGS) entry which is preliminary data.</text>
</comment>
<dbReference type="EMBL" id="JWIN03000010">
    <property type="protein sequence ID" value="KAB1272965.1"/>
    <property type="molecule type" value="Genomic_DNA"/>
</dbReference>
<evidence type="ECO:0000313" key="1">
    <source>
        <dbReference type="EMBL" id="KAB1272965.1"/>
    </source>
</evidence>
<sequence>MAEPKGHIFEKKKNKKKPCCSVRREEGAEGCWGLSHIGLCSVEATSQQQCGTILGEGLTFCHLASMYSILCSRAVNVSFSVASLERQDISNKLRKSVIVMMLLVMTSLYSRFAQSWWISRCTGSSCPTMAAA</sequence>
<organism evidence="1 2">
    <name type="scientific">Camelus dromedarius</name>
    <name type="common">Dromedary</name>
    <name type="synonym">Arabian camel</name>
    <dbReference type="NCBI Taxonomy" id="9838"/>
    <lineage>
        <taxon>Eukaryota</taxon>
        <taxon>Metazoa</taxon>
        <taxon>Chordata</taxon>
        <taxon>Craniata</taxon>
        <taxon>Vertebrata</taxon>
        <taxon>Euteleostomi</taxon>
        <taxon>Mammalia</taxon>
        <taxon>Eutheria</taxon>
        <taxon>Laurasiatheria</taxon>
        <taxon>Artiodactyla</taxon>
        <taxon>Tylopoda</taxon>
        <taxon>Camelidae</taxon>
        <taxon>Camelus</taxon>
    </lineage>
</organism>